<dbReference type="PROSITE" id="PS00778">
    <property type="entry name" value="HIS_ACID_PHOSPHAT_2"/>
    <property type="match status" value="1"/>
</dbReference>
<keyword evidence="5" id="KW-1185">Reference proteome</keyword>
<evidence type="ECO:0008006" key="6">
    <source>
        <dbReference type="Google" id="ProtNLM"/>
    </source>
</evidence>
<accession>A0A1E4TKM7</accession>
<evidence type="ECO:0000313" key="4">
    <source>
        <dbReference type="EMBL" id="ODV92320.1"/>
    </source>
</evidence>
<feature type="transmembrane region" description="Helical" evidence="3">
    <location>
        <begin position="36"/>
        <end position="60"/>
    </location>
</feature>
<keyword evidence="3" id="KW-0812">Transmembrane</keyword>
<protein>
    <recommendedName>
        <fullName evidence="6">3-phytase</fullName>
    </recommendedName>
</protein>
<evidence type="ECO:0000256" key="1">
    <source>
        <dbReference type="ARBA" id="ARBA00005375"/>
    </source>
</evidence>
<organism evidence="4 5">
    <name type="scientific">Tortispora caseinolytica NRRL Y-17796</name>
    <dbReference type="NCBI Taxonomy" id="767744"/>
    <lineage>
        <taxon>Eukaryota</taxon>
        <taxon>Fungi</taxon>
        <taxon>Dikarya</taxon>
        <taxon>Ascomycota</taxon>
        <taxon>Saccharomycotina</taxon>
        <taxon>Trigonopsidomycetes</taxon>
        <taxon>Trigonopsidales</taxon>
        <taxon>Trigonopsidaceae</taxon>
        <taxon>Tortispora</taxon>
    </lineage>
</organism>
<dbReference type="Pfam" id="PF00328">
    <property type="entry name" value="His_Phos_2"/>
    <property type="match status" value="1"/>
</dbReference>
<reference evidence="5" key="1">
    <citation type="submission" date="2016-02" db="EMBL/GenBank/DDBJ databases">
        <title>Comparative genomics of biotechnologically important yeasts.</title>
        <authorList>
            <consortium name="DOE Joint Genome Institute"/>
            <person name="Riley R."/>
            <person name="Haridas S."/>
            <person name="Wolfe K.H."/>
            <person name="Lopes M.R."/>
            <person name="Hittinger C.T."/>
            <person name="Goker M."/>
            <person name="Salamov A."/>
            <person name="Wisecaver J."/>
            <person name="Long T.M."/>
            <person name="Aerts A.L."/>
            <person name="Barry K."/>
            <person name="Choi C."/>
            <person name="Clum A."/>
            <person name="Coughlan A.Y."/>
            <person name="Deshpande S."/>
            <person name="Douglass A.P."/>
            <person name="Hanson S.J."/>
            <person name="Klenk H.-P."/>
            <person name="Labutti K."/>
            <person name="Lapidus A."/>
            <person name="Lindquist E."/>
            <person name="Lipzen A."/>
            <person name="Meier-Kolthoff J.P."/>
            <person name="Ohm R.A."/>
            <person name="Otillar R.P."/>
            <person name="Pangilinan J."/>
            <person name="Peng Y."/>
            <person name="Rokas A."/>
            <person name="Rosa C.A."/>
            <person name="Scheuner C."/>
            <person name="Sibirny A.A."/>
            <person name="Slot J.C."/>
            <person name="Stielow J.B."/>
            <person name="Sun H."/>
            <person name="Kurtzman C.P."/>
            <person name="Blackwell M."/>
            <person name="Jeffries T.W."/>
            <person name="Grigoriev I.V."/>
        </authorList>
    </citation>
    <scope>NUCLEOTIDE SEQUENCE [LARGE SCALE GENOMIC DNA]</scope>
    <source>
        <strain evidence="5">NRRL Y-17796</strain>
    </source>
</reference>
<dbReference type="AlphaFoldDB" id="A0A1E4TKM7"/>
<dbReference type="CDD" id="cd07061">
    <property type="entry name" value="HP_HAP_like"/>
    <property type="match status" value="1"/>
</dbReference>
<gene>
    <name evidence="4" type="ORF">CANCADRAFT_84889</name>
</gene>
<keyword evidence="3" id="KW-1133">Transmembrane helix</keyword>
<dbReference type="SUPFAM" id="SSF53254">
    <property type="entry name" value="Phosphoglycerate mutase-like"/>
    <property type="match status" value="1"/>
</dbReference>
<dbReference type="PANTHER" id="PTHR20963">
    <property type="entry name" value="MULTIPLE INOSITOL POLYPHOSPHATE PHOSPHATASE-RELATED"/>
    <property type="match status" value="1"/>
</dbReference>
<dbReference type="OrthoDB" id="6509975at2759"/>
<keyword evidence="2" id="KW-0378">Hydrolase</keyword>
<dbReference type="InterPro" id="IPR033379">
    <property type="entry name" value="Acid_Pase_AS"/>
</dbReference>
<dbReference type="Proteomes" id="UP000095023">
    <property type="component" value="Unassembled WGS sequence"/>
</dbReference>
<evidence type="ECO:0000313" key="5">
    <source>
        <dbReference type="Proteomes" id="UP000095023"/>
    </source>
</evidence>
<dbReference type="GO" id="GO:0003993">
    <property type="term" value="F:acid phosphatase activity"/>
    <property type="evidence" value="ECO:0007669"/>
    <property type="project" value="TreeGrafter"/>
</dbReference>
<dbReference type="Gene3D" id="3.40.50.1240">
    <property type="entry name" value="Phosphoglycerate mutase-like"/>
    <property type="match status" value="1"/>
</dbReference>
<keyword evidence="3" id="KW-0472">Membrane</keyword>
<evidence type="ECO:0000256" key="3">
    <source>
        <dbReference type="SAM" id="Phobius"/>
    </source>
</evidence>
<name>A0A1E4TKM7_9ASCO</name>
<dbReference type="InterPro" id="IPR000560">
    <property type="entry name" value="His_Pase_clade-2"/>
</dbReference>
<sequence>MDNYVRKGYTALENGSDYEVQSEAVPKRRIWQKFTVCGLLLASLGFVLSFGSFGLGMYAAAMNKGDIMPQWFLKGKAYVELARQRSWATLCPYFEDGTVWKGVSNDPYFLPDDYVLEQVHILHRHAERYPTAGVSKKLAALSDKIGAISWDDASASLLVNLTWLKDWKYTLGSDYLVARGVGQEVRAGSDFWASHGIRLFKAVEKGEFFYTPELNVDDTGKRLPPLVLRATTQSRIETSAKAWAAGFFGIYSGQTDLDESDVYKLVLLEEAPGINNTLASYYSCANSNAPAPYHTGSQRRQQWISVYLKKAVTRLQKFLPPDLASNFTVEDAYSFQQLCAYETAAYGSSKFCDLFTVHEWRGYEYAADLEFYGSVSFGSYTGAAQGVGWLIELEARLEGRQITEAAASINTTITSSPDTFPTKQRLYMDMSHDSIIISVLTALGLDPLKPDLSSTMLDRKRTFSLSMLTPFAARLFIEVLSKDGVKYVRMLLNNRLVPLDSLQYCSKDYNGLCDLDSFLKSLKYAIAQVDYDSVCFGELPETY</sequence>
<evidence type="ECO:0000256" key="2">
    <source>
        <dbReference type="ARBA" id="ARBA00022801"/>
    </source>
</evidence>
<dbReference type="InterPro" id="IPR029033">
    <property type="entry name" value="His_PPase_superfam"/>
</dbReference>
<dbReference type="EMBL" id="KV453841">
    <property type="protein sequence ID" value="ODV92320.1"/>
    <property type="molecule type" value="Genomic_DNA"/>
</dbReference>
<dbReference type="PANTHER" id="PTHR20963:SF43">
    <property type="entry name" value="PUTATIVE (AFU_ORTHOLOGUE AFUA_7G01240)-RELATED"/>
    <property type="match status" value="1"/>
</dbReference>
<proteinExistence type="inferred from homology"/>
<comment type="similarity">
    <text evidence="1">Belongs to the histidine acid phosphatase family.</text>
</comment>